<dbReference type="EMBL" id="JADGMS010000005">
    <property type="protein sequence ID" value="KAF9682151.1"/>
    <property type="molecule type" value="Genomic_DNA"/>
</dbReference>
<feature type="region of interest" description="Disordered" evidence="8">
    <location>
        <begin position="376"/>
        <end position="400"/>
    </location>
</feature>
<dbReference type="InterPro" id="IPR011009">
    <property type="entry name" value="Kinase-like_dom_sf"/>
</dbReference>
<evidence type="ECO:0000259" key="9">
    <source>
        <dbReference type="PROSITE" id="PS50011"/>
    </source>
</evidence>
<dbReference type="PROSITE" id="PS50011">
    <property type="entry name" value="PROTEIN_KINASE_DOM"/>
    <property type="match status" value="1"/>
</dbReference>
<keyword evidence="11" id="KW-1185">Reference proteome</keyword>
<gene>
    <name evidence="10" type="ORF">SADUNF_Sadunf05G0078900</name>
</gene>
<keyword evidence="4" id="KW-0418">Kinase</keyword>
<feature type="binding site" evidence="6">
    <location>
        <position position="134"/>
    </location>
    <ligand>
        <name>ATP</name>
        <dbReference type="ChEBI" id="CHEBI:30616"/>
    </ligand>
</feature>
<evidence type="ECO:0000256" key="7">
    <source>
        <dbReference type="RuleBase" id="RU000304"/>
    </source>
</evidence>
<keyword evidence="2" id="KW-0808">Transferase</keyword>
<accession>A0A835KA70</accession>
<dbReference type="Proteomes" id="UP000657918">
    <property type="component" value="Unassembled WGS sequence"/>
</dbReference>
<evidence type="ECO:0000256" key="1">
    <source>
        <dbReference type="ARBA" id="ARBA00022527"/>
    </source>
</evidence>
<dbReference type="PROSITE" id="PS00108">
    <property type="entry name" value="PROTEIN_KINASE_ST"/>
    <property type="match status" value="1"/>
</dbReference>
<evidence type="ECO:0000256" key="4">
    <source>
        <dbReference type="ARBA" id="ARBA00022777"/>
    </source>
</evidence>
<dbReference type="Gene3D" id="3.30.200.20">
    <property type="entry name" value="Phosphorylase Kinase, domain 1"/>
    <property type="match status" value="1"/>
</dbReference>
<dbReference type="PANTHER" id="PTHR47989">
    <property type="entry name" value="OS01G0750732 PROTEIN"/>
    <property type="match status" value="1"/>
</dbReference>
<evidence type="ECO:0000256" key="6">
    <source>
        <dbReference type="PROSITE-ProRule" id="PRU10141"/>
    </source>
</evidence>
<sequence length="460" mass="51452">MTTKSYYYLGTQPPSLPNSPAPLVQVAGIANNNRRHREDSFHFSGKNTCYIKVSIRKDLPFYDHVNPLFWELISCGCGGLGSLKAETLSLRRFQLEELERATKNFSDDSLLGSGAFGNVYKGTFEVEGTALAIKRAHAESYQSTEEFRNGAKRAQILVYEYVPNGSLLDYITGKGGRSLTWRQRVNIAIGAAKGIAHLHDGIKPSIIHRDIKPSNILVGDGFEAKVSDFGLVKMGPIGDQSHVSSQIKGTPGYLDPAYCSSFHLSPFSDVYSFGVILLQLVTSRPAVDLTRNPSNYNIIEWARPSIESGRVEEILDANLLTESCDMEMMLKMGKLGQRCVLKNPKDRPTMTRVWQELEEALYLAGNFVLIEPSKDYCRSSSSSSRRSMDRGPRRSSEYENSQSFVSIDGVGFQRFHVEMDSIYFHSKSMKCLETTSVSIDIDKSNLRGIREETIFPPRFS</sequence>
<evidence type="ECO:0000256" key="2">
    <source>
        <dbReference type="ARBA" id="ARBA00022679"/>
    </source>
</evidence>
<feature type="compositionally biased region" description="Basic and acidic residues" evidence="8">
    <location>
        <begin position="386"/>
        <end position="397"/>
    </location>
</feature>
<dbReference type="InterPro" id="IPR008271">
    <property type="entry name" value="Ser/Thr_kinase_AS"/>
</dbReference>
<dbReference type="SMART" id="SM00220">
    <property type="entry name" value="S_TKc"/>
    <property type="match status" value="1"/>
</dbReference>
<dbReference type="GO" id="GO:0005524">
    <property type="term" value="F:ATP binding"/>
    <property type="evidence" value="ECO:0007669"/>
    <property type="project" value="UniProtKB-UniRule"/>
</dbReference>
<dbReference type="SUPFAM" id="SSF56112">
    <property type="entry name" value="Protein kinase-like (PK-like)"/>
    <property type="match status" value="1"/>
</dbReference>
<dbReference type="InterPro" id="IPR017441">
    <property type="entry name" value="Protein_kinase_ATP_BS"/>
</dbReference>
<dbReference type="GO" id="GO:0004674">
    <property type="term" value="F:protein serine/threonine kinase activity"/>
    <property type="evidence" value="ECO:0007669"/>
    <property type="project" value="UniProtKB-KW"/>
</dbReference>
<evidence type="ECO:0000256" key="8">
    <source>
        <dbReference type="SAM" id="MobiDB-lite"/>
    </source>
</evidence>
<comment type="caution">
    <text evidence="10">The sequence shown here is derived from an EMBL/GenBank/DDBJ whole genome shotgun (WGS) entry which is preliminary data.</text>
</comment>
<comment type="similarity">
    <text evidence="7">Belongs to the protein kinase superfamily.</text>
</comment>
<dbReference type="Gene3D" id="1.10.510.10">
    <property type="entry name" value="Transferase(Phosphotransferase) domain 1"/>
    <property type="match status" value="1"/>
</dbReference>
<dbReference type="OrthoDB" id="4062651at2759"/>
<evidence type="ECO:0000313" key="10">
    <source>
        <dbReference type="EMBL" id="KAF9682151.1"/>
    </source>
</evidence>
<dbReference type="AlphaFoldDB" id="A0A835KA70"/>
<dbReference type="Pfam" id="PF00069">
    <property type="entry name" value="Pkinase"/>
    <property type="match status" value="1"/>
</dbReference>
<proteinExistence type="inferred from homology"/>
<dbReference type="PANTHER" id="PTHR47989:SF61">
    <property type="entry name" value="PROTEIN KINASE DOMAIN-CONTAINING PROTEIN"/>
    <property type="match status" value="1"/>
</dbReference>
<evidence type="ECO:0000256" key="3">
    <source>
        <dbReference type="ARBA" id="ARBA00022741"/>
    </source>
</evidence>
<reference evidence="10 11" key="1">
    <citation type="submission" date="2020-10" db="EMBL/GenBank/DDBJ databases">
        <title>Plant Genome Project.</title>
        <authorList>
            <person name="Zhang R.-G."/>
        </authorList>
    </citation>
    <scope>NUCLEOTIDE SEQUENCE [LARGE SCALE GENOMIC DNA]</scope>
    <source>
        <strain evidence="10">FAFU-HL-1</strain>
        <tissue evidence="10">Leaf</tissue>
    </source>
</reference>
<dbReference type="PROSITE" id="PS00107">
    <property type="entry name" value="PROTEIN_KINASE_ATP"/>
    <property type="match status" value="1"/>
</dbReference>
<evidence type="ECO:0000313" key="11">
    <source>
        <dbReference type="Proteomes" id="UP000657918"/>
    </source>
</evidence>
<keyword evidence="1 7" id="KW-0723">Serine/threonine-protein kinase</keyword>
<organism evidence="10 11">
    <name type="scientific">Salix dunnii</name>
    <dbReference type="NCBI Taxonomy" id="1413687"/>
    <lineage>
        <taxon>Eukaryota</taxon>
        <taxon>Viridiplantae</taxon>
        <taxon>Streptophyta</taxon>
        <taxon>Embryophyta</taxon>
        <taxon>Tracheophyta</taxon>
        <taxon>Spermatophyta</taxon>
        <taxon>Magnoliopsida</taxon>
        <taxon>eudicotyledons</taxon>
        <taxon>Gunneridae</taxon>
        <taxon>Pentapetalae</taxon>
        <taxon>rosids</taxon>
        <taxon>fabids</taxon>
        <taxon>Malpighiales</taxon>
        <taxon>Salicaceae</taxon>
        <taxon>Saliceae</taxon>
        <taxon>Salix</taxon>
    </lineage>
</organism>
<protein>
    <recommendedName>
        <fullName evidence="9">Protein kinase domain-containing protein</fullName>
    </recommendedName>
</protein>
<dbReference type="InterPro" id="IPR000719">
    <property type="entry name" value="Prot_kinase_dom"/>
</dbReference>
<evidence type="ECO:0000256" key="5">
    <source>
        <dbReference type="ARBA" id="ARBA00022840"/>
    </source>
</evidence>
<feature type="domain" description="Protein kinase" evidence="9">
    <location>
        <begin position="105"/>
        <end position="363"/>
    </location>
</feature>
<keyword evidence="5 6" id="KW-0067">ATP-binding</keyword>
<keyword evidence="3 6" id="KW-0547">Nucleotide-binding</keyword>
<name>A0A835KA70_9ROSI</name>